<keyword evidence="1" id="KW-0812">Transmembrane</keyword>
<evidence type="ECO:0008006" key="4">
    <source>
        <dbReference type="Google" id="ProtNLM"/>
    </source>
</evidence>
<keyword evidence="1" id="KW-1133">Transmembrane helix</keyword>
<feature type="transmembrane region" description="Helical" evidence="1">
    <location>
        <begin position="228"/>
        <end position="254"/>
    </location>
</feature>
<protein>
    <recommendedName>
        <fullName evidence="4">Beta-carotene 15,15'-monooxygenase</fullName>
    </recommendedName>
</protein>
<feature type="transmembrane region" description="Helical" evidence="1">
    <location>
        <begin position="143"/>
        <end position="164"/>
    </location>
</feature>
<organism evidence="2 3">
    <name type="scientific">Butyrivibrio fibrisolvens</name>
    <dbReference type="NCBI Taxonomy" id="831"/>
    <lineage>
        <taxon>Bacteria</taxon>
        <taxon>Bacillati</taxon>
        <taxon>Bacillota</taxon>
        <taxon>Clostridia</taxon>
        <taxon>Lachnospirales</taxon>
        <taxon>Lachnospiraceae</taxon>
        <taxon>Butyrivibrio</taxon>
    </lineage>
</organism>
<dbReference type="EMBL" id="FOGJ01000002">
    <property type="protein sequence ID" value="SER13252.1"/>
    <property type="molecule type" value="Genomic_DNA"/>
</dbReference>
<dbReference type="eggNOG" id="ENOG502ZE6N">
    <property type="taxonomic scope" value="Bacteria"/>
</dbReference>
<evidence type="ECO:0000256" key="1">
    <source>
        <dbReference type="SAM" id="Phobius"/>
    </source>
</evidence>
<feature type="transmembrane region" description="Helical" evidence="1">
    <location>
        <begin position="55"/>
        <end position="73"/>
    </location>
</feature>
<proteinExistence type="predicted"/>
<feature type="transmembrane region" description="Helical" evidence="1">
    <location>
        <begin position="12"/>
        <end position="35"/>
    </location>
</feature>
<accession>A0A1H9LP10</accession>
<dbReference type="RefSeq" id="WP_074754035.1">
    <property type="nucleotide sequence ID" value="NZ_FOGJ01000002.1"/>
</dbReference>
<evidence type="ECO:0000313" key="2">
    <source>
        <dbReference type="EMBL" id="SER13252.1"/>
    </source>
</evidence>
<feature type="transmembrane region" description="Helical" evidence="1">
    <location>
        <begin position="112"/>
        <end position="131"/>
    </location>
</feature>
<evidence type="ECO:0000313" key="3">
    <source>
        <dbReference type="Proteomes" id="UP000182584"/>
    </source>
</evidence>
<dbReference type="AlphaFoldDB" id="A0A1H9LP10"/>
<dbReference type="Proteomes" id="UP000182584">
    <property type="component" value="Unassembled WGS sequence"/>
</dbReference>
<feature type="transmembrane region" description="Helical" evidence="1">
    <location>
        <begin position="85"/>
        <end position="106"/>
    </location>
</feature>
<reference evidence="2 3" key="1">
    <citation type="submission" date="2016-10" db="EMBL/GenBank/DDBJ databases">
        <authorList>
            <person name="de Groot N.N."/>
        </authorList>
    </citation>
    <scope>NUCLEOTIDE SEQUENCE [LARGE SCALE GENOMIC DNA]</scope>
    <source>
        <strain evidence="2 3">AR40</strain>
    </source>
</reference>
<gene>
    <name evidence="2" type="ORF">SAMN04487884_102139</name>
</gene>
<dbReference type="OrthoDB" id="2062846at2"/>
<name>A0A1H9LP10_BUTFI</name>
<keyword evidence="1" id="KW-0472">Membrane</keyword>
<sequence>MHVLEKIQKISPYLVLKVSILVFIMALSIFVASSVVSKCSLFTRSIDSLDDSQEVVMAVTGATLGVSVAITFLPDDYASPLADTLADMSTYFVILLGMILFEKLLITVGVPFIFRFIIPAGIILLIVYYISHKKIIRTFAYKILAFAIVIILAVPFGTSVSKWLCSSSLDYVNETVTQAQDGSDKIEEISESSSSDKSFYETVSSVFDSAIEGVTDLFNYYKGIIQKFINTIAIMMLAYLVVPFVTFLLMLWFMNQLFLFESFRDKGYSLTKDDMKAIKKISAVCNEKGEPEDNSNQK</sequence>